<dbReference type="Gene3D" id="1.10.287.110">
    <property type="entry name" value="DnaJ domain"/>
    <property type="match status" value="1"/>
</dbReference>
<protein>
    <submittedName>
        <fullName evidence="3">DnaJ like protein subfamily A member 3, mitochondrial</fullName>
    </submittedName>
</protein>
<keyword evidence="1" id="KW-0143">Chaperone</keyword>
<dbReference type="InterPro" id="IPR018253">
    <property type="entry name" value="DnaJ_domain_CS"/>
</dbReference>
<dbReference type="AlphaFoldDB" id="N1R6U6"/>
<dbReference type="InterPro" id="IPR038291">
    <property type="entry name" value="SAP30_C_sf"/>
</dbReference>
<feature type="domain" description="J" evidence="2">
    <location>
        <begin position="70"/>
        <end position="134"/>
    </location>
</feature>
<dbReference type="PRINTS" id="PR00625">
    <property type="entry name" value="JDOMAIN"/>
</dbReference>
<dbReference type="CDD" id="cd06257">
    <property type="entry name" value="DnaJ"/>
    <property type="match status" value="1"/>
</dbReference>
<dbReference type="PROSITE" id="PS50076">
    <property type="entry name" value="DNAJ_2"/>
    <property type="match status" value="1"/>
</dbReference>
<proteinExistence type="predicted"/>
<dbReference type="InterPro" id="IPR036869">
    <property type="entry name" value="J_dom_sf"/>
</dbReference>
<evidence type="ECO:0000256" key="1">
    <source>
        <dbReference type="ARBA" id="ARBA00023186"/>
    </source>
</evidence>
<dbReference type="InterPro" id="IPR025718">
    <property type="entry name" value="SAP30_Sin3-bd"/>
</dbReference>
<organism evidence="3 4">
    <name type="scientific">Fusarium oxysporum f. sp. cubense (strain race 4)</name>
    <name type="common">Panama disease fungus</name>
    <dbReference type="NCBI Taxonomy" id="2502994"/>
    <lineage>
        <taxon>Eukaryota</taxon>
        <taxon>Fungi</taxon>
        <taxon>Dikarya</taxon>
        <taxon>Ascomycota</taxon>
        <taxon>Pezizomycotina</taxon>
        <taxon>Sordariomycetes</taxon>
        <taxon>Hypocreomycetidae</taxon>
        <taxon>Hypocreales</taxon>
        <taxon>Nectriaceae</taxon>
        <taxon>Fusarium</taxon>
        <taxon>Fusarium oxysporum species complex</taxon>
    </lineage>
</organism>
<evidence type="ECO:0000313" key="3">
    <source>
        <dbReference type="EMBL" id="EMT60381.1"/>
    </source>
</evidence>
<dbReference type="Proteomes" id="UP000016929">
    <property type="component" value="Unassembled WGS sequence"/>
</dbReference>
<accession>N1R6U6</accession>
<dbReference type="STRING" id="1229665.N1R6U6"/>
<dbReference type="Pfam" id="PF13867">
    <property type="entry name" value="SAP30_Sin3_bdg"/>
    <property type="match status" value="1"/>
</dbReference>
<dbReference type="HOGENOM" id="CLU_090091_0_0_1"/>
<reference evidence="4" key="2">
    <citation type="journal article" date="2014" name="PLoS ONE">
        <title>Genome and Transcriptome Analysis of the Fungal Pathogen Fusarium oxysporum f. sp. cubense Causing Banana Vascular Wilt Disease.</title>
        <authorList>
            <person name="Guo L."/>
            <person name="Han L."/>
            <person name="Yang L."/>
            <person name="Zeng H."/>
            <person name="Fan D."/>
            <person name="Zhu Y."/>
            <person name="Feng Y."/>
            <person name="Wang G."/>
            <person name="Peng C."/>
            <person name="Jiang X."/>
            <person name="Zhou D."/>
            <person name="Ni P."/>
            <person name="Liang C."/>
            <person name="Liu L."/>
            <person name="Wang J."/>
            <person name="Mao C."/>
            <person name="Fang X."/>
            <person name="Peng M."/>
            <person name="Huang J."/>
        </authorList>
    </citation>
    <scope>NUCLEOTIDE SEQUENCE [LARGE SCALE GENOMIC DNA]</scope>
    <source>
        <strain evidence="4">race 4</strain>
    </source>
</reference>
<keyword evidence="4" id="KW-1185">Reference proteome</keyword>
<dbReference type="Gene3D" id="6.10.160.20">
    <property type="match status" value="1"/>
</dbReference>
<gene>
    <name evidence="3" type="ORF">FOC4_g10011650</name>
</gene>
<dbReference type="Pfam" id="PF00226">
    <property type="entry name" value="DnaJ"/>
    <property type="match status" value="1"/>
</dbReference>
<dbReference type="EMBL" id="KB726997">
    <property type="protein sequence ID" value="EMT60381.1"/>
    <property type="molecule type" value="Genomic_DNA"/>
</dbReference>
<evidence type="ECO:0000259" key="2">
    <source>
        <dbReference type="PROSITE" id="PS50076"/>
    </source>
</evidence>
<dbReference type="PANTHER" id="PTHR44145:SF3">
    <property type="entry name" value="DNAJ HOMOLOG SUBFAMILY A MEMBER 3, MITOCHONDRIAL"/>
    <property type="match status" value="1"/>
</dbReference>
<dbReference type="InterPro" id="IPR001623">
    <property type="entry name" value="DnaJ_domain"/>
</dbReference>
<evidence type="ECO:0000313" key="4">
    <source>
        <dbReference type="Proteomes" id="UP000016929"/>
    </source>
</evidence>
<dbReference type="PROSITE" id="PS00636">
    <property type="entry name" value="DNAJ_1"/>
    <property type="match status" value="1"/>
</dbReference>
<dbReference type="SUPFAM" id="SSF46565">
    <property type="entry name" value="Chaperone J-domain"/>
    <property type="match status" value="1"/>
</dbReference>
<dbReference type="PANTHER" id="PTHR44145">
    <property type="entry name" value="DNAJ HOMOLOG SUBFAMILY A MEMBER 3, MITOCHONDRIAL"/>
    <property type="match status" value="1"/>
</dbReference>
<sequence length="257" mass="28481">MNPSLISKAAAPARVLAQNAPKIQCLKKGAQLHTAAWRAGSQNQSSLRKRTRAPSAKRLFHATNAVQQKDPYQALGVSKSASAGEIKKAYYGLAKKFHPDTNKDPQAKDKFADIQSAYEILSDPKKREQYDQFGAAGFDPSGGGAPGSLHWASFDRDVLHAYRREHRLNTPSSFSSPYCQWILSQPNGIGIHSPTMVRRRQARRQSKDQLALAVRKHFNGMGVQENDVIVDFIYKIRHDPSRISKPYAGGKAPTFAK</sequence>
<reference evidence="4" key="1">
    <citation type="submission" date="2012-09" db="EMBL/GenBank/DDBJ databases">
        <title>Genome sequencing and comparative transcriptomics of race 1 and race 4 of banana pathogen: Fusarium oxysporum f. sp. cubense.</title>
        <authorList>
            <person name="Fang X."/>
            <person name="Huang J."/>
        </authorList>
    </citation>
    <scope>NUCLEOTIDE SEQUENCE [LARGE SCALE GENOMIC DNA]</scope>
    <source>
        <strain evidence="4">race 4</strain>
    </source>
</reference>
<name>N1R6U6_FUSC4</name>
<dbReference type="InterPro" id="IPR051938">
    <property type="entry name" value="Apopto_cytoskel_mod"/>
</dbReference>
<dbReference type="SMART" id="SM00271">
    <property type="entry name" value="DnaJ"/>
    <property type="match status" value="1"/>
</dbReference>